<protein>
    <submittedName>
        <fullName evidence="1">Uncharacterized protein</fullName>
    </submittedName>
</protein>
<gene>
    <name evidence="1" type="ORF">R3Q16_00715</name>
</gene>
<organism evidence="1 2">
    <name type="scientific">Rhodococcus globerulus</name>
    <dbReference type="NCBI Taxonomy" id="33008"/>
    <lineage>
        <taxon>Bacteria</taxon>
        <taxon>Bacillati</taxon>
        <taxon>Actinomycetota</taxon>
        <taxon>Actinomycetes</taxon>
        <taxon>Mycobacteriales</taxon>
        <taxon>Nocardiaceae</taxon>
        <taxon>Rhodococcus</taxon>
    </lineage>
</organism>
<evidence type="ECO:0000313" key="2">
    <source>
        <dbReference type="Proteomes" id="UP001185927"/>
    </source>
</evidence>
<proteinExistence type="predicted"/>
<dbReference type="Proteomes" id="UP001185927">
    <property type="component" value="Unassembled WGS sequence"/>
</dbReference>
<dbReference type="EMBL" id="JAWLKB010000001">
    <property type="protein sequence ID" value="MDV6265108.1"/>
    <property type="molecule type" value="Genomic_DNA"/>
</dbReference>
<name>A0ABU4BLK8_RHOGO</name>
<sequence>MPPRLGWIGDSLPDSATWLAPYPYPDAGPTGHWLADRYPHVLRILHPAYIHDDGESRAVTWSQIATAVGTEMIVGTQFSEIVRARFPDPVKHPDPCATIEGIFDTEPEMGSLPPELIDVVYDHFDDVQSGLFWDGWGKFLDEPIRGCARVSEGLQGWNYQVVTTTRSPAQRATRTRTPNFWWPADQTWCGATGIDEMDTLVVSADLARLKSVHANPGLETQLYSR</sequence>
<evidence type="ECO:0000313" key="1">
    <source>
        <dbReference type="EMBL" id="MDV6265108.1"/>
    </source>
</evidence>
<dbReference type="RefSeq" id="WP_317540360.1">
    <property type="nucleotide sequence ID" value="NZ_JAWLKB010000001.1"/>
</dbReference>
<accession>A0ABU4BLK8</accession>
<reference evidence="1 2" key="1">
    <citation type="submission" date="2023-10" db="EMBL/GenBank/DDBJ databases">
        <title>Development of a sustainable strategy for remediation of hydrocarbon-contaminated territories based on the waste exchange concept.</title>
        <authorList>
            <person name="Krivoruchko A."/>
        </authorList>
    </citation>
    <scope>NUCLEOTIDE SEQUENCE [LARGE SCALE GENOMIC DNA]</scope>
    <source>
        <strain evidence="1 2">IEGM 1203</strain>
    </source>
</reference>
<comment type="caution">
    <text evidence="1">The sequence shown here is derived from an EMBL/GenBank/DDBJ whole genome shotgun (WGS) entry which is preliminary data.</text>
</comment>
<keyword evidence="2" id="KW-1185">Reference proteome</keyword>